<evidence type="ECO:0008006" key="4">
    <source>
        <dbReference type="Google" id="ProtNLM"/>
    </source>
</evidence>
<accession>M0LPB6</accession>
<gene>
    <name evidence="2" type="ORF">C446_12794</name>
</gene>
<feature type="compositionally biased region" description="Acidic residues" evidence="1">
    <location>
        <begin position="147"/>
        <end position="157"/>
    </location>
</feature>
<feature type="region of interest" description="Disordered" evidence="1">
    <location>
        <begin position="136"/>
        <end position="157"/>
    </location>
</feature>
<feature type="compositionally biased region" description="Basic and acidic residues" evidence="1">
    <location>
        <begin position="136"/>
        <end position="146"/>
    </location>
</feature>
<evidence type="ECO:0000313" key="2">
    <source>
        <dbReference type="EMBL" id="EMA35341.1"/>
    </source>
</evidence>
<name>M0LPB6_9EURY</name>
<comment type="caution">
    <text evidence="2">The sequence shown here is derived from an EMBL/GenBank/DDBJ whole genome shotgun (WGS) entry which is preliminary data.</text>
</comment>
<dbReference type="eggNOG" id="arCOG10332">
    <property type="taxonomic scope" value="Archaea"/>
</dbReference>
<keyword evidence="3" id="KW-1185">Reference proteome</keyword>
<dbReference type="Proteomes" id="UP000011607">
    <property type="component" value="Unassembled WGS sequence"/>
</dbReference>
<dbReference type="EMBL" id="AOMA01000125">
    <property type="protein sequence ID" value="EMA35341.1"/>
    <property type="molecule type" value="Genomic_DNA"/>
</dbReference>
<protein>
    <recommendedName>
        <fullName evidence="4">ParB/Sulfiredoxin domain-containing protein</fullName>
    </recommendedName>
</protein>
<proteinExistence type="predicted"/>
<dbReference type="STRING" id="1227454.C446_12794"/>
<evidence type="ECO:0000256" key="1">
    <source>
        <dbReference type="SAM" id="MobiDB-lite"/>
    </source>
</evidence>
<dbReference type="AlphaFoldDB" id="M0LPB6"/>
<sequence>MQRPYARAIKQRFVDGLSWEETALSEQYDEPRVKKRGNEIEHLYNSIRESGYKSQYRLLREDPNTAWSSLNDAMHPLANEIAVDIGRNGEILWNLCGQHRLAIAKVLDIDRIPVQVFRRHAEWQAIRDRARRGEEIPEEFAEHPDLEDVLADESADR</sequence>
<organism evidence="2 3">
    <name type="scientific">Halobiforma nitratireducens JCM 10879</name>
    <dbReference type="NCBI Taxonomy" id="1227454"/>
    <lineage>
        <taxon>Archaea</taxon>
        <taxon>Methanobacteriati</taxon>
        <taxon>Methanobacteriota</taxon>
        <taxon>Stenosarchaea group</taxon>
        <taxon>Halobacteria</taxon>
        <taxon>Halobacteriales</taxon>
        <taxon>Natrialbaceae</taxon>
        <taxon>Halobiforma</taxon>
    </lineage>
</organism>
<reference evidence="2 3" key="1">
    <citation type="journal article" date="2014" name="PLoS Genet.">
        <title>Phylogenetically driven sequencing of extremely halophilic archaea reveals strategies for static and dynamic osmo-response.</title>
        <authorList>
            <person name="Becker E.A."/>
            <person name="Seitzer P.M."/>
            <person name="Tritt A."/>
            <person name="Larsen D."/>
            <person name="Krusor M."/>
            <person name="Yao A.I."/>
            <person name="Wu D."/>
            <person name="Madern D."/>
            <person name="Eisen J.A."/>
            <person name="Darling A.E."/>
            <person name="Facciotti M.T."/>
        </authorList>
    </citation>
    <scope>NUCLEOTIDE SEQUENCE [LARGE SCALE GENOMIC DNA]</scope>
    <source>
        <strain evidence="2 3">JCM 10879</strain>
    </source>
</reference>
<evidence type="ECO:0000313" key="3">
    <source>
        <dbReference type="Proteomes" id="UP000011607"/>
    </source>
</evidence>